<dbReference type="Pfam" id="PF12833">
    <property type="entry name" value="HTH_18"/>
    <property type="match status" value="1"/>
</dbReference>
<dbReference type="Pfam" id="PF02311">
    <property type="entry name" value="AraC_binding"/>
    <property type="match status" value="1"/>
</dbReference>
<dbReference type="PROSITE" id="PS01124">
    <property type="entry name" value="HTH_ARAC_FAMILY_2"/>
    <property type="match status" value="1"/>
</dbReference>
<gene>
    <name evidence="5" type="ORF">OKA04_00295</name>
</gene>
<dbReference type="Proteomes" id="UP001207930">
    <property type="component" value="Unassembled WGS sequence"/>
</dbReference>
<dbReference type="InterPro" id="IPR009057">
    <property type="entry name" value="Homeodomain-like_sf"/>
</dbReference>
<evidence type="ECO:0000256" key="1">
    <source>
        <dbReference type="ARBA" id="ARBA00023015"/>
    </source>
</evidence>
<evidence type="ECO:0000259" key="4">
    <source>
        <dbReference type="PROSITE" id="PS01124"/>
    </source>
</evidence>
<feature type="domain" description="HTH araC/xylS-type" evidence="4">
    <location>
        <begin position="180"/>
        <end position="278"/>
    </location>
</feature>
<proteinExistence type="predicted"/>
<dbReference type="InterPro" id="IPR003313">
    <property type="entry name" value="AraC-bd"/>
</dbReference>
<keyword evidence="2" id="KW-0238">DNA-binding</keyword>
<dbReference type="SUPFAM" id="SSF51215">
    <property type="entry name" value="Regulatory protein AraC"/>
    <property type="match status" value="1"/>
</dbReference>
<comment type="caution">
    <text evidence="5">The sequence shown here is derived from an EMBL/GenBank/DDBJ whole genome shotgun (WGS) entry which is preliminary data.</text>
</comment>
<evidence type="ECO:0000313" key="5">
    <source>
        <dbReference type="EMBL" id="MCW1883146.1"/>
    </source>
</evidence>
<dbReference type="SMART" id="SM00342">
    <property type="entry name" value="HTH_ARAC"/>
    <property type="match status" value="1"/>
</dbReference>
<sequence>MPRPYGQDAAKMAARITIGERTREAIKADSADLADVEIIAVGETVADGSYSIERDRFPCGHLIATVSGEGECRIGDQWHPCLPGSVFVNPPGSGESIRSARGESWTFCWLHLFPAFFQATGVPSQNVVNADVMPFRHAVGGFLHSSFSAAHEKSAPMWIDLIRFHARNLIAPEVRTRQLDRVWASVSADPAHPWQVPELASLARMSRELLRRKSKEETGRSPMHQVTHLRMLRAMELLQISDYKLEVVAELVGYDNAFSFSHAFVKSTGQRPSSWRARQ</sequence>
<dbReference type="InterPro" id="IPR018060">
    <property type="entry name" value="HTH_AraC"/>
</dbReference>
<dbReference type="Gene3D" id="2.60.120.280">
    <property type="entry name" value="Regulatory protein AraC"/>
    <property type="match status" value="1"/>
</dbReference>
<keyword evidence="1" id="KW-0805">Transcription regulation</keyword>
<dbReference type="InterPro" id="IPR037923">
    <property type="entry name" value="HTH-like"/>
</dbReference>
<reference evidence="5 6" key="1">
    <citation type="submission" date="2022-10" db="EMBL/GenBank/DDBJ databases">
        <title>Luteolibacter flavescens strain MCCC 1K03193, whole genome shotgun sequencing project.</title>
        <authorList>
            <person name="Zhao G."/>
            <person name="Shen L."/>
        </authorList>
    </citation>
    <scope>NUCLEOTIDE SEQUENCE [LARGE SCALE GENOMIC DNA]</scope>
    <source>
        <strain evidence="5 6">MCCC 1K03193</strain>
    </source>
</reference>
<dbReference type="SUPFAM" id="SSF46689">
    <property type="entry name" value="Homeodomain-like"/>
    <property type="match status" value="1"/>
</dbReference>
<dbReference type="RefSeq" id="WP_264499109.1">
    <property type="nucleotide sequence ID" value="NZ_JAPDDS010000001.1"/>
</dbReference>
<evidence type="ECO:0000256" key="3">
    <source>
        <dbReference type="ARBA" id="ARBA00023163"/>
    </source>
</evidence>
<dbReference type="EMBL" id="JAPDDS010000001">
    <property type="protein sequence ID" value="MCW1883146.1"/>
    <property type="molecule type" value="Genomic_DNA"/>
</dbReference>
<organism evidence="5 6">
    <name type="scientific">Luteolibacter flavescens</name>
    <dbReference type="NCBI Taxonomy" id="1859460"/>
    <lineage>
        <taxon>Bacteria</taxon>
        <taxon>Pseudomonadati</taxon>
        <taxon>Verrucomicrobiota</taxon>
        <taxon>Verrucomicrobiia</taxon>
        <taxon>Verrucomicrobiales</taxon>
        <taxon>Verrucomicrobiaceae</taxon>
        <taxon>Luteolibacter</taxon>
    </lineage>
</organism>
<dbReference type="Gene3D" id="1.10.10.60">
    <property type="entry name" value="Homeodomain-like"/>
    <property type="match status" value="1"/>
</dbReference>
<evidence type="ECO:0000256" key="2">
    <source>
        <dbReference type="ARBA" id="ARBA00023125"/>
    </source>
</evidence>
<keyword evidence="6" id="KW-1185">Reference proteome</keyword>
<evidence type="ECO:0000313" key="6">
    <source>
        <dbReference type="Proteomes" id="UP001207930"/>
    </source>
</evidence>
<accession>A0ABT3FIP2</accession>
<dbReference type="PANTHER" id="PTHR11019:SF199">
    <property type="entry name" value="HTH-TYPE TRANSCRIPTIONAL REGULATOR NIMR"/>
    <property type="match status" value="1"/>
</dbReference>
<dbReference type="PANTHER" id="PTHR11019">
    <property type="entry name" value="HTH-TYPE TRANSCRIPTIONAL REGULATOR NIMR"/>
    <property type="match status" value="1"/>
</dbReference>
<protein>
    <submittedName>
        <fullName evidence="5">AraC family transcriptional regulator</fullName>
    </submittedName>
</protein>
<keyword evidence="3" id="KW-0804">Transcription</keyword>
<name>A0ABT3FIP2_9BACT</name>